<dbReference type="InterPro" id="IPR051401">
    <property type="entry name" value="GtrA_CellWall_Glycosyl"/>
</dbReference>
<dbReference type="GO" id="GO:0000271">
    <property type="term" value="P:polysaccharide biosynthetic process"/>
    <property type="evidence" value="ECO:0007669"/>
    <property type="project" value="InterPro"/>
</dbReference>
<evidence type="ECO:0000256" key="3">
    <source>
        <dbReference type="ARBA" id="ARBA00022692"/>
    </source>
</evidence>
<dbReference type="GO" id="GO:0005886">
    <property type="term" value="C:plasma membrane"/>
    <property type="evidence" value="ECO:0007669"/>
    <property type="project" value="TreeGrafter"/>
</dbReference>
<dbReference type="PANTHER" id="PTHR38459:SF1">
    <property type="entry name" value="PROPHAGE BACTOPRENOL-LINKED GLUCOSE TRANSLOCASE HOMOLOG"/>
    <property type="match status" value="1"/>
</dbReference>
<dbReference type="RefSeq" id="WP_009207353.1">
    <property type="nucleotide sequence ID" value="NC_022357.1"/>
</dbReference>
<comment type="subcellular location">
    <subcellularLocation>
        <location evidence="1">Membrane</location>
        <topology evidence="1">Multi-pass membrane protein</topology>
    </subcellularLocation>
</comment>
<comment type="similarity">
    <text evidence="2">Belongs to the GtrA family.</text>
</comment>
<evidence type="ECO:0000313" key="9">
    <source>
        <dbReference type="Proteomes" id="UP000015559"/>
    </source>
</evidence>
<name>S6AJZ1_SULDS</name>
<reference evidence="8 9" key="1">
    <citation type="journal article" date="2012" name="Appl. Environ. Microbiol.">
        <title>Draft genome sequence of a psychrotolerant sulfur-oxidizing bacterium, Sulfuricella denitrificans skB26, and proteomic insights into cold adaptation.</title>
        <authorList>
            <person name="Watanabe T."/>
            <person name="Kojima H."/>
            <person name="Fukui M."/>
        </authorList>
    </citation>
    <scope>NUCLEOTIDE SEQUENCE [LARGE SCALE GENOMIC DNA]</scope>
    <source>
        <strain evidence="9">skB26</strain>
    </source>
</reference>
<dbReference type="EMBL" id="AP013066">
    <property type="protein sequence ID" value="BAN36686.1"/>
    <property type="molecule type" value="Genomic_DNA"/>
</dbReference>
<organism evidence="8 9">
    <name type="scientific">Sulfuricella denitrificans (strain DSM 22764 / NBRC 105220 / skB26)</name>
    <dbReference type="NCBI Taxonomy" id="1163617"/>
    <lineage>
        <taxon>Bacteria</taxon>
        <taxon>Pseudomonadati</taxon>
        <taxon>Pseudomonadota</taxon>
        <taxon>Betaproteobacteria</taxon>
        <taxon>Nitrosomonadales</taxon>
        <taxon>Sulfuricellaceae</taxon>
        <taxon>Sulfuricella</taxon>
    </lineage>
</organism>
<evidence type="ECO:0000256" key="6">
    <source>
        <dbReference type="SAM" id="Phobius"/>
    </source>
</evidence>
<dbReference type="PANTHER" id="PTHR38459">
    <property type="entry name" value="PROPHAGE BACTOPRENOL-LINKED GLUCOSE TRANSLOCASE HOMOLOG"/>
    <property type="match status" value="1"/>
</dbReference>
<dbReference type="KEGG" id="sdr:SCD_n02887"/>
<dbReference type="OrthoDB" id="5772132at2"/>
<feature type="transmembrane region" description="Helical" evidence="6">
    <location>
        <begin position="12"/>
        <end position="33"/>
    </location>
</feature>
<feature type="transmembrane region" description="Helical" evidence="6">
    <location>
        <begin position="74"/>
        <end position="93"/>
    </location>
</feature>
<evidence type="ECO:0000313" key="8">
    <source>
        <dbReference type="EMBL" id="BAN36686.1"/>
    </source>
</evidence>
<dbReference type="AlphaFoldDB" id="S6AJZ1"/>
<keyword evidence="4 6" id="KW-1133">Transmembrane helix</keyword>
<dbReference type="HOGENOM" id="CLU_083873_4_5_4"/>
<dbReference type="Pfam" id="PF04138">
    <property type="entry name" value="GtrA_DPMS_TM"/>
    <property type="match status" value="1"/>
</dbReference>
<feature type="domain" description="GtrA/DPMS transmembrane" evidence="7">
    <location>
        <begin position="14"/>
        <end position="127"/>
    </location>
</feature>
<gene>
    <name evidence="8" type="ORF">SCD_n02887</name>
</gene>
<keyword evidence="5 6" id="KW-0472">Membrane</keyword>
<evidence type="ECO:0000256" key="4">
    <source>
        <dbReference type="ARBA" id="ARBA00022989"/>
    </source>
</evidence>
<protein>
    <recommendedName>
        <fullName evidence="7">GtrA/DPMS transmembrane domain-containing protein</fullName>
    </recommendedName>
</protein>
<evidence type="ECO:0000256" key="1">
    <source>
        <dbReference type="ARBA" id="ARBA00004141"/>
    </source>
</evidence>
<evidence type="ECO:0000259" key="7">
    <source>
        <dbReference type="Pfam" id="PF04138"/>
    </source>
</evidence>
<feature type="transmembrane region" description="Helical" evidence="6">
    <location>
        <begin position="105"/>
        <end position="126"/>
    </location>
</feature>
<sequence>MKRKLPNPCDELIRYGLVGVASNLTIYFVYLLVTYRGVEPKTAMTLVYVIGAFIGFVGNKKWTFAHRGDSISTVLRYVLAHLFGYLFNFLILFTFVDRLGYAHQWVQAVAIIIVAGLLFMVFKYFVFRESIKYSLIEKI</sequence>
<dbReference type="eggNOG" id="COG2246">
    <property type="taxonomic scope" value="Bacteria"/>
</dbReference>
<keyword evidence="3 6" id="KW-0812">Transmembrane</keyword>
<evidence type="ECO:0000256" key="5">
    <source>
        <dbReference type="ARBA" id="ARBA00023136"/>
    </source>
</evidence>
<dbReference type="STRING" id="1163617.SCD_n02887"/>
<evidence type="ECO:0000256" key="2">
    <source>
        <dbReference type="ARBA" id="ARBA00009399"/>
    </source>
</evidence>
<dbReference type="Proteomes" id="UP000015559">
    <property type="component" value="Chromosome"/>
</dbReference>
<keyword evidence="9" id="KW-1185">Reference proteome</keyword>
<feature type="transmembrane region" description="Helical" evidence="6">
    <location>
        <begin position="45"/>
        <end position="62"/>
    </location>
</feature>
<accession>S6AJZ1</accession>
<proteinExistence type="inferred from homology"/>
<dbReference type="InterPro" id="IPR007267">
    <property type="entry name" value="GtrA_DPMS_TM"/>
</dbReference>